<dbReference type="InterPro" id="IPR001611">
    <property type="entry name" value="Leu-rich_rpt"/>
</dbReference>
<keyword evidence="5 6" id="KW-0472">Membrane</keyword>
<evidence type="ECO:0000313" key="9">
    <source>
        <dbReference type="Proteomes" id="UP001293254"/>
    </source>
</evidence>
<gene>
    <name evidence="8" type="ORF">Salat_0216200</name>
</gene>
<organism evidence="8 9">
    <name type="scientific">Sesamum alatum</name>
    <dbReference type="NCBI Taxonomy" id="300844"/>
    <lineage>
        <taxon>Eukaryota</taxon>
        <taxon>Viridiplantae</taxon>
        <taxon>Streptophyta</taxon>
        <taxon>Embryophyta</taxon>
        <taxon>Tracheophyta</taxon>
        <taxon>Spermatophyta</taxon>
        <taxon>Magnoliopsida</taxon>
        <taxon>eudicotyledons</taxon>
        <taxon>Gunneridae</taxon>
        <taxon>Pentapetalae</taxon>
        <taxon>asterids</taxon>
        <taxon>lamiids</taxon>
        <taxon>Lamiales</taxon>
        <taxon>Pedaliaceae</taxon>
        <taxon>Sesamum</taxon>
    </lineage>
</organism>
<dbReference type="PANTHER" id="PTHR48060">
    <property type="entry name" value="DNA DAMAGE-REPAIR/TOLERATION PROTEIN DRT100"/>
    <property type="match status" value="1"/>
</dbReference>
<keyword evidence="3" id="KW-0732">Signal</keyword>
<dbReference type="FunFam" id="3.80.10.10:FF:000400">
    <property type="entry name" value="Nuclear pore complex protein NUP107"/>
    <property type="match status" value="1"/>
</dbReference>
<comment type="subcellular location">
    <subcellularLocation>
        <location evidence="1">Membrane</location>
    </subcellularLocation>
</comment>
<evidence type="ECO:0000256" key="1">
    <source>
        <dbReference type="ARBA" id="ARBA00004370"/>
    </source>
</evidence>
<keyword evidence="4" id="KW-0677">Repeat</keyword>
<dbReference type="SUPFAM" id="SSF52058">
    <property type="entry name" value="L domain-like"/>
    <property type="match status" value="1"/>
</dbReference>
<feature type="domain" description="Leucine-rich repeat-containing N-terminal plant-type" evidence="7">
    <location>
        <begin position="28"/>
        <end position="68"/>
    </location>
</feature>
<dbReference type="GO" id="GO:0016020">
    <property type="term" value="C:membrane"/>
    <property type="evidence" value="ECO:0007669"/>
    <property type="project" value="UniProtKB-SubCell"/>
</dbReference>
<dbReference type="PRINTS" id="PR00019">
    <property type="entry name" value="LEURICHRPT"/>
</dbReference>
<dbReference type="EMBL" id="JACGWO010000001">
    <property type="protein sequence ID" value="KAK4438816.1"/>
    <property type="molecule type" value="Genomic_DNA"/>
</dbReference>
<reference evidence="8" key="2">
    <citation type="journal article" date="2024" name="Plant">
        <title>Genomic evolution and insights into agronomic trait innovations of Sesamum species.</title>
        <authorList>
            <person name="Miao H."/>
            <person name="Wang L."/>
            <person name="Qu L."/>
            <person name="Liu H."/>
            <person name="Sun Y."/>
            <person name="Le M."/>
            <person name="Wang Q."/>
            <person name="Wei S."/>
            <person name="Zheng Y."/>
            <person name="Lin W."/>
            <person name="Duan Y."/>
            <person name="Cao H."/>
            <person name="Xiong S."/>
            <person name="Wang X."/>
            <person name="Wei L."/>
            <person name="Li C."/>
            <person name="Ma Q."/>
            <person name="Ju M."/>
            <person name="Zhao R."/>
            <person name="Li G."/>
            <person name="Mu C."/>
            <person name="Tian Q."/>
            <person name="Mei H."/>
            <person name="Zhang T."/>
            <person name="Gao T."/>
            <person name="Zhang H."/>
        </authorList>
    </citation>
    <scope>NUCLEOTIDE SEQUENCE</scope>
    <source>
        <strain evidence="8">3651</strain>
    </source>
</reference>
<dbReference type="AlphaFoldDB" id="A0AAE2CY11"/>
<keyword evidence="6" id="KW-1133">Transmembrane helix</keyword>
<evidence type="ECO:0000256" key="5">
    <source>
        <dbReference type="ARBA" id="ARBA00023136"/>
    </source>
</evidence>
<evidence type="ECO:0000256" key="4">
    <source>
        <dbReference type="ARBA" id="ARBA00022737"/>
    </source>
</evidence>
<comment type="caution">
    <text evidence="8">The sequence shown here is derived from an EMBL/GenBank/DDBJ whole genome shotgun (WGS) entry which is preliminary data.</text>
</comment>
<evidence type="ECO:0000256" key="3">
    <source>
        <dbReference type="ARBA" id="ARBA00022729"/>
    </source>
</evidence>
<evidence type="ECO:0000256" key="2">
    <source>
        <dbReference type="ARBA" id="ARBA00022614"/>
    </source>
</evidence>
<name>A0AAE2CY11_9LAMI</name>
<protein>
    <recommendedName>
        <fullName evidence="7">Leucine-rich repeat-containing N-terminal plant-type domain-containing protein</fullName>
    </recommendedName>
</protein>
<reference evidence="8" key="1">
    <citation type="submission" date="2020-06" db="EMBL/GenBank/DDBJ databases">
        <authorList>
            <person name="Li T."/>
            <person name="Hu X."/>
            <person name="Zhang T."/>
            <person name="Song X."/>
            <person name="Zhang H."/>
            <person name="Dai N."/>
            <person name="Sheng W."/>
            <person name="Hou X."/>
            <person name="Wei L."/>
        </authorList>
    </citation>
    <scope>NUCLEOTIDE SEQUENCE</scope>
    <source>
        <strain evidence="8">3651</strain>
        <tissue evidence="8">Leaf</tissue>
    </source>
</reference>
<evidence type="ECO:0000259" key="7">
    <source>
        <dbReference type="Pfam" id="PF08263"/>
    </source>
</evidence>
<keyword evidence="9" id="KW-1185">Reference proteome</keyword>
<dbReference type="Proteomes" id="UP001293254">
    <property type="component" value="Unassembled WGS sequence"/>
</dbReference>
<dbReference type="PANTHER" id="PTHR48060:SF21">
    <property type="entry name" value="L DOMAIN-LIKE PROTEIN"/>
    <property type="match status" value="1"/>
</dbReference>
<keyword evidence="6" id="KW-0812">Transmembrane</keyword>
<keyword evidence="2" id="KW-0433">Leucine-rich repeat</keyword>
<dbReference type="Pfam" id="PF08263">
    <property type="entry name" value="LRRNT_2"/>
    <property type="match status" value="1"/>
</dbReference>
<dbReference type="InterPro" id="IPR032675">
    <property type="entry name" value="LRR_dom_sf"/>
</dbReference>
<dbReference type="InterPro" id="IPR053211">
    <property type="entry name" value="DNA_repair-toleration"/>
</dbReference>
<feature type="transmembrane region" description="Helical" evidence="6">
    <location>
        <begin position="6"/>
        <end position="25"/>
    </location>
</feature>
<dbReference type="InterPro" id="IPR013210">
    <property type="entry name" value="LRR_N_plant-typ"/>
</dbReference>
<sequence length="170" mass="19175">MGKHAAYFLFLGVFYPTFFYLAATFNSSTDESSFLSLKSQITFNQNNILSTNWSPGTSFCTWIGVTCSQRHPKAIGLNLFNMGLQGTIPQEIDNLSFLTYLDLSHNNFTSLIPDEIGNLIRRRMLNISDNKLSSHIPNNVGLLRNFQRLDLSVNQVIGTIPWSKFNLSSL</sequence>
<evidence type="ECO:0000313" key="8">
    <source>
        <dbReference type="EMBL" id="KAK4438816.1"/>
    </source>
</evidence>
<dbReference type="Gene3D" id="3.80.10.10">
    <property type="entry name" value="Ribonuclease Inhibitor"/>
    <property type="match status" value="1"/>
</dbReference>
<dbReference type="Pfam" id="PF00560">
    <property type="entry name" value="LRR_1"/>
    <property type="match status" value="2"/>
</dbReference>
<accession>A0AAE2CY11</accession>
<proteinExistence type="predicted"/>
<evidence type="ECO:0000256" key="6">
    <source>
        <dbReference type="SAM" id="Phobius"/>
    </source>
</evidence>